<keyword evidence="3" id="KW-1185">Reference proteome</keyword>
<reference evidence="3" key="3">
    <citation type="submission" date="2008-04" db="EMBL/GenBank/DDBJ databases">
        <title>Complete sequence of chromosome of Exiguobacterium sibiricum 255-15.</title>
        <authorList>
            <consortium name="US DOE Joint Genome Institute"/>
            <person name="Copeland A."/>
            <person name="Lucas S."/>
            <person name="Lapidus A."/>
            <person name="Glavina del Rio T."/>
            <person name="Dalin E."/>
            <person name="Tice H."/>
            <person name="Bruce D."/>
            <person name="Goodwin L."/>
            <person name="Pitluck S."/>
            <person name="Kiss H."/>
            <person name="Chertkov O."/>
            <person name="Monk C."/>
            <person name="Brettin T."/>
            <person name="Detter J.C."/>
            <person name="Han C."/>
            <person name="Kuske C.R."/>
            <person name="Schmutz J."/>
            <person name="Larimer F."/>
            <person name="Land M."/>
            <person name="Hauser L."/>
            <person name="Kyrpides N."/>
            <person name="Mikhailova N."/>
            <person name="Vishnivetskaya T."/>
            <person name="Rodrigues D.F."/>
            <person name="Gilichinsky D."/>
            <person name="Tiedje J."/>
            <person name="Richardson P."/>
        </authorList>
    </citation>
    <scope>NUCLEOTIDE SEQUENCE [LARGE SCALE GENOMIC DNA]</scope>
    <source>
        <strain evidence="3">DSM 17290 / CIP 109462 / JCM 13490 / 255-15</strain>
    </source>
</reference>
<accession>B1YH41</accession>
<proteinExistence type="predicted"/>
<dbReference type="EMBL" id="CP001022">
    <property type="protein sequence ID" value="ACB61102.1"/>
    <property type="molecule type" value="Genomic_DNA"/>
</dbReference>
<feature type="domain" description="DUF402" evidence="1">
    <location>
        <begin position="52"/>
        <end position="160"/>
    </location>
</feature>
<dbReference type="RefSeq" id="WP_012370522.1">
    <property type="nucleotide sequence ID" value="NC_010556.1"/>
</dbReference>
<protein>
    <recommendedName>
        <fullName evidence="1">DUF402 domain-containing protein</fullName>
    </recommendedName>
</protein>
<dbReference type="PANTHER" id="PTHR41271:SF1">
    <property type="entry name" value="DUF402 DOMAIN-CONTAINING PROTEIN"/>
    <property type="match status" value="1"/>
</dbReference>
<dbReference type="Proteomes" id="UP000001681">
    <property type="component" value="Chromosome"/>
</dbReference>
<evidence type="ECO:0000259" key="1">
    <source>
        <dbReference type="Pfam" id="PF04167"/>
    </source>
</evidence>
<dbReference type="AlphaFoldDB" id="B1YH41"/>
<dbReference type="eggNOG" id="COG2306">
    <property type="taxonomic scope" value="Bacteria"/>
</dbReference>
<dbReference type="PANTHER" id="PTHR41271">
    <property type="entry name" value="DUF402 DOMAIN-CONTAINING PROTEIN"/>
    <property type="match status" value="1"/>
</dbReference>
<organism evidence="2 3">
    <name type="scientific">Exiguobacterium sibiricum (strain DSM 17290 / CCUG 55495 / CIP 109462 / JCM 13490 / 255-15)</name>
    <dbReference type="NCBI Taxonomy" id="262543"/>
    <lineage>
        <taxon>Bacteria</taxon>
        <taxon>Bacillati</taxon>
        <taxon>Bacillota</taxon>
        <taxon>Bacilli</taxon>
        <taxon>Bacillales</taxon>
        <taxon>Bacillales Family XII. Incertae Sedis</taxon>
        <taxon>Exiguobacterium</taxon>
    </lineage>
</organism>
<dbReference type="Gene3D" id="2.40.380.10">
    <property type="entry name" value="FomD-like"/>
    <property type="match status" value="1"/>
</dbReference>
<reference evidence="2 3" key="2">
    <citation type="journal article" date="2008" name="BMC Genomics">
        <title>Architecture of thermal adaptation in an Exiguobacterium sibiricum strain isolated from 3 million year old permafrost: a genome and transcriptome approach.</title>
        <authorList>
            <person name="Rodrigues D.F."/>
            <person name="Ivanova N."/>
            <person name="He Z."/>
            <person name="Huebner M."/>
            <person name="Zhou J."/>
            <person name="Tiedje J.M."/>
        </authorList>
    </citation>
    <scope>NUCLEOTIDE SEQUENCE [LARGE SCALE GENOMIC DNA]</scope>
    <source>
        <strain evidence="3">DSM 17290 / CIP 109462 / JCM 13490 / 255-15</strain>
    </source>
</reference>
<dbReference type="STRING" id="262543.Exig_1647"/>
<gene>
    <name evidence="2" type="ordered locus">Exig_1647</name>
</gene>
<name>B1YH41_EXIS2</name>
<dbReference type="InterPro" id="IPR035930">
    <property type="entry name" value="FomD-like_sf"/>
</dbReference>
<reference evidence="2 3" key="1">
    <citation type="journal article" date="2006" name="Extremophiles">
        <title>Characterization of Exiguobacterium isolates from the Siberian permafrost. Description of Exiguobacterium sibiricum sp. nov.</title>
        <authorList>
            <person name="Rodrigues D.F."/>
            <person name="Goris J."/>
            <person name="Vishnivetskaya T."/>
            <person name="Gilichinsky D."/>
            <person name="Thomashow M.F."/>
            <person name="Tiedje J.M."/>
        </authorList>
    </citation>
    <scope>NUCLEOTIDE SEQUENCE [LARGE SCALE GENOMIC DNA]</scope>
    <source>
        <strain evidence="3">DSM 17290 / CIP 109462 / JCM 13490 / 255-15</strain>
    </source>
</reference>
<sequence length="180" mass="21020">MTQRKYAARSSWKRIVKRHYRERYLETTSFTGYVTRLDLIEVTHPLLVRYSEQEIQIVGDGYSWLQQFPAGQKHVVTTMFNAHGQLIQSYIDICLRHGRDTTGIFWDDLFLDLVLLPSGECLILDADELETARETGLVNQDQYAAAWMEVEMLQHQIRTKELLFQPLALARVHHDLLNEA</sequence>
<dbReference type="OrthoDB" id="2002222at2"/>
<dbReference type="SUPFAM" id="SSF159234">
    <property type="entry name" value="FomD-like"/>
    <property type="match status" value="1"/>
</dbReference>
<dbReference type="HOGENOM" id="CLU_098301_1_0_9"/>
<dbReference type="InterPro" id="IPR007295">
    <property type="entry name" value="DUF402"/>
</dbReference>
<evidence type="ECO:0000313" key="2">
    <source>
        <dbReference type="EMBL" id="ACB61102.1"/>
    </source>
</evidence>
<dbReference type="Pfam" id="PF04167">
    <property type="entry name" value="DUF402"/>
    <property type="match status" value="1"/>
</dbReference>
<evidence type="ECO:0000313" key="3">
    <source>
        <dbReference type="Proteomes" id="UP000001681"/>
    </source>
</evidence>
<dbReference type="KEGG" id="esi:Exig_1647"/>